<keyword evidence="1" id="KW-0472">Membrane</keyword>
<protein>
    <submittedName>
        <fullName evidence="2">Uncharacterized protein</fullName>
    </submittedName>
</protein>
<organism evidence="2">
    <name type="scientific">Rhizophora mucronata</name>
    <name type="common">Asiatic mangrove</name>
    <dbReference type="NCBI Taxonomy" id="61149"/>
    <lineage>
        <taxon>Eukaryota</taxon>
        <taxon>Viridiplantae</taxon>
        <taxon>Streptophyta</taxon>
        <taxon>Embryophyta</taxon>
        <taxon>Tracheophyta</taxon>
        <taxon>Spermatophyta</taxon>
        <taxon>Magnoliopsida</taxon>
        <taxon>eudicotyledons</taxon>
        <taxon>Gunneridae</taxon>
        <taxon>Pentapetalae</taxon>
        <taxon>rosids</taxon>
        <taxon>fabids</taxon>
        <taxon>Malpighiales</taxon>
        <taxon>Rhizophoraceae</taxon>
        <taxon>Rhizophora</taxon>
    </lineage>
</organism>
<evidence type="ECO:0000256" key="1">
    <source>
        <dbReference type="SAM" id="Phobius"/>
    </source>
</evidence>
<keyword evidence="1" id="KW-0812">Transmembrane</keyword>
<evidence type="ECO:0000313" key="2">
    <source>
        <dbReference type="EMBL" id="MBX48839.1"/>
    </source>
</evidence>
<name>A0A2P2P2D0_RHIMU</name>
<dbReference type="AlphaFoldDB" id="A0A2P2P2D0"/>
<dbReference type="EMBL" id="GGEC01068355">
    <property type="protein sequence ID" value="MBX48839.1"/>
    <property type="molecule type" value="Transcribed_RNA"/>
</dbReference>
<feature type="transmembrane region" description="Helical" evidence="1">
    <location>
        <begin position="9"/>
        <end position="28"/>
    </location>
</feature>
<proteinExistence type="predicted"/>
<sequence>MQSLRLSNFCLSVLNSVVFLVVKISAWFP</sequence>
<keyword evidence="1" id="KW-1133">Transmembrane helix</keyword>
<reference evidence="2" key="1">
    <citation type="submission" date="2018-02" db="EMBL/GenBank/DDBJ databases">
        <title>Rhizophora mucronata_Transcriptome.</title>
        <authorList>
            <person name="Meera S.P."/>
            <person name="Sreeshan A."/>
            <person name="Augustine A."/>
        </authorList>
    </citation>
    <scope>NUCLEOTIDE SEQUENCE</scope>
    <source>
        <tissue evidence="2">Leaf</tissue>
    </source>
</reference>
<accession>A0A2P2P2D0</accession>